<keyword evidence="3" id="KW-0472">Membrane</keyword>
<dbReference type="FunFam" id="2.70.70.10:FF:000006">
    <property type="entry name" value="M23 family peptidase"/>
    <property type="match status" value="1"/>
</dbReference>
<dbReference type="InterPro" id="IPR011055">
    <property type="entry name" value="Dup_hybrid_motif"/>
</dbReference>
<keyword evidence="3" id="KW-1133">Transmembrane helix</keyword>
<keyword evidence="1" id="KW-0732">Signal</keyword>
<dbReference type="Pfam" id="PF01551">
    <property type="entry name" value="Peptidase_M23"/>
    <property type="match status" value="1"/>
</dbReference>
<evidence type="ECO:0000259" key="4">
    <source>
        <dbReference type="Pfam" id="PF01551"/>
    </source>
</evidence>
<feature type="domain" description="M23ase beta-sheet core" evidence="4">
    <location>
        <begin position="168"/>
        <end position="260"/>
    </location>
</feature>
<dbReference type="RefSeq" id="WP_198568880.1">
    <property type="nucleotide sequence ID" value="NZ_CP066167.1"/>
</dbReference>
<dbReference type="AlphaFoldDB" id="A0A7T4QYY7"/>
<reference evidence="5 6" key="1">
    <citation type="submission" date="2020-12" db="EMBL/GenBank/DDBJ databases">
        <authorList>
            <person name="Shan Y."/>
        </authorList>
    </citation>
    <scope>NUCLEOTIDE SEQUENCE [LARGE SCALE GENOMIC DNA]</scope>
    <source>
        <strain evidence="6">csc3.9</strain>
    </source>
</reference>
<organism evidence="5 6">
    <name type="scientific">Spongiibacter nanhainus</name>
    <dbReference type="NCBI Taxonomy" id="2794344"/>
    <lineage>
        <taxon>Bacteria</taxon>
        <taxon>Pseudomonadati</taxon>
        <taxon>Pseudomonadota</taxon>
        <taxon>Gammaproteobacteria</taxon>
        <taxon>Cellvibrionales</taxon>
        <taxon>Spongiibacteraceae</taxon>
        <taxon>Spongiibacter</taxon>
    </lineage>
</organism>
<dbReference type="GO" id="GO:0004222">
    <property type="term" value="F:metalloendopeptidase activity"/>
    <property type="evidence" value="ECO:0007669"/>
    <property type="project" value="TreeGrafter"/>
</dbReference>
<dbReference type="PANTHER" id="PTHR21666">
    <property type="entry name" value="PEPTIDASE-RELATED"/>
    <property type="match status" value="1"/>
</dbReference>
<evidence type="ECO:0000256" key="3">
    <source>
        <dbReference type="SAM" id="Phobius"/>
    </source>
</evidence>
<sequence length="316" mass="35454">MREHFGVTITTYRGARHYTITQLMQRFAVGFAGLLLAVFLVAFLTIYFLSHRLGTINNELSQLQQQQQHIKEENRALLAEQSKLQKSVDEKVAALSVMGEELSSIESMIGLNPADDAALYQRLDTASQTAQEKQYMLTTIPSGYPLDDPTVTSLYGMRQHPVLGRMAMHRGVDLRANIGTPVYATADGVVEWSGDNDGGYGKMVKLGHNFGFDTLYGHLDKTTVSAGDYVRQGQLIGYSGNTGRSSAPHLHYEVRHLNRRLPPTAFMEWSLENYDGLFSREERIKWDSLARTLRKQIAVPERRWSQLAQSLPATSS</sequence>
<dbReference type="Proteomes" id="UP000596063">
    <property type="component" value="Chromosome"/>
</dbReference>
<dbReference type="CDD" id="cd12797">
    <property type="entry name" value="M23_peptidase"/>
    <property type="match status" value="1"/>
</dbReference>
<evidence type="ECO:0000256" key="1">
    <source>
        <dbReference type="ARBA" id="ARBA00022729"/>
    </source>
</evidence>
<feature type="transmembrane region" description="Helical" evidence="3">
    <location>
        <begin position="27"/>
        <end position="49"/>
    </location>
</feature>
<name>A0A7T4QYY7_9GAMM</name>
<keyword evidence="3" id="KW-0812">Transmembrane</keyword>
<protein>
    <submittedName>
        <fullName evidence="5">Peptidoglycan DD-metalloendopeptidase family protein</fullName>
    </submittedName>
</protein>
<dbReference type="PANTHER" id="PTHR21666:SF289">
    <property type="entry name" value="L-ALA--D-GLU ENDOPEPTIDASE"/>
    <property type="match status" value="1"/>
</dbReference>
<proteinExistence type="predicted"/>
<keyword evidence="2" id="KW-0175">Coiled coil</keyword>
<evidence type="ECO:0000256" key="2">
    <source>
        <dbReference type="SAM" id="Coils"/>
    </source>
</evidence>
<feature type="coiled-coil region" evidence="2">
    <location>
        <begin position="53"/>
        <end position="83"/>
    </location>
</feature>
<evidence type="ECO:0000313" key="6">
    <source>
        <dbReference type="Proteomes" id="UP000596063"/>
    </source>
</evidence>
<keyword evidence="6" id="KW-1185">Reference proteome</keyword>
<dbReference type="EMBL" id="CP066167">
    <property type="protein sequence ID" value="QQD17379.1"/>
    <property type="molecule type" value="Genomic_DNA"/>
</dbReference>
<evidence type="ECO:0000313" key="5">
    <source>
        <dbReference type="EMBL" id="QQD17379.1"/>
    </source>
</evidence>
<gene>
    <name evidence="5" type="ORF">I6N98_13525</name>
</gene>
<dbReference type="InterPro" id="IPR050570">
    <property type="entry name" value="Cell_wall_metabolism_enzyme"/>
</dbReference>
<accession>A0A7T4QYY7</accession>
<dbReference type="KEGG" id="snan:I6N98_13525"/>
<dbReference type="Gene3D" id="2.70.70.10">
    <property type="entry name" value="Glucose Permease (Domain IIA)"/>
    <property type="match status" value="1"/>
</dbReference>
<dbReference type="InterPro" id="IPR016047">
    <property type="entry name" value="M23ase_b-sheet_dom"/>
</dbReference>
<dbReference type="SUPFAM" id="SSF51261">
    <property type="entry name" value="Duplicated hybrid motif"/>
    <property type="match status" value="1"/>
</dbReference>